<feature type="binding site" evidence="1">
    <location>
        <position position="14"/>
    </location>
    <ligand>
        <name>Zn(2+)</name>
        <dbReference type="ChEBI" id="CHEBI:29105"/>
    </ligand>
</feature>
<name>A0A931GJ85_9ACTN</name>
<dbReference type="Pfam" id="PF13649">
    <property type="entry name" value="Methyltransf_25"/>
    <property type="match status" value="1"/>
</dbReference>
<dbReference type="CDD" id="cd02440">
    <property type="entry name" value="AdoMet_MTases"/>
    <property type="match status" value="1"/>
</dbReference>
<dbReference type="EMBL" id="JADOUA010000001">
    <property type="protein sequence ID" value="MBG6089015.1"/>
    <property type="molecule type" value="Genomic_DNA"/>
</dbReference>
<sequence>MLADVVEHLTCPICGEGLALETRALRCPAGHAFDIARQGYANLLPGDARAGTADTAEMVRARESFLGAGHFDLLTRTLGERVAEGLARTGGGGGEAKAVLDAGAGTGHYLRAVLDRSPAAVGVALDISKHAARRAGRAHPRIGAIVADLWRPLPVRDATVDAIVNVFAPRNAPEFHRVLKAGGVLYTVTPSARHLGPLVGTLGLLTVDEQKSERMDAALAGHFVLESREGVETEVPLSRDDAATLVGMGPSAHHVTQEDLHKRLADLPAPIPVPLSFVISVFRGLP</sequence>
<feature type="binding site" evidence="2">
    <location>
        <position position="71"/>
    </location>
    <ligand>
        <name>S-adenosyl-L-methionine</name>
        <dbReference type="ChEBI" id="CHEBI:59789"/>
    </ligand>
</feature>
<dbReference type="Pfam" id="PF21302">
    <property type="entry name" value="Zn_ribbon_RlmA"/>
    <property type="match status" value="1"/>
</dbReference>
<evidence type="ECO:0000256" key="1">
    <source>
        <dbReference type="PIRSR" id="PIRSR018249-1"/>
    </source>
</evidence>
<dbReference type="InterPro" id="IPR029063">
    <property type="entry name" value="SAM-dependent_MTases_sf"/>
</dbReference>
<keyword evidence="5" id="KW-0489">Methyltransferase</keyword>
<feature type="binding site" evidence="1">
    <location>
        <position position="11"/>
    </location>
    <ligand>
        <name>Zn(2+)</name>
        <dbReference type="ChEBI" id="CHEBI:29105"/>
    </ligand>
</feature>
<protein>
    <submittedName>
        <fullName evidence="5">23S rRNA (Guanine745-N1)-methyltransferase</fullName>
        <ecNumber evidence="5">2.1.1.187</ecNumber>
    </submittedName>
</protein>
<keyword evidence="2" id="KW-0949">S-adenosyl-L-methionine</keyword>
<keyword evidence="1" id="KW-0479">Metal-binding</keyword>
<dbReference type="Gene3D" id="3.40.50.150">
    <property type="entry name" value="Vaccinia Virus protein VP39"/>
    <property type="match status" value="1"/>
</dbReference>
<dbReference type="Proteomes" id="UP000614047">
    <property type="component" value="Unassembled WGS sequence"/>
</dbReference>
<keyword evidence="5" id="KW-0808">Transferase</keyword>
<dbReference type="InterPro" id="IPR016718">
    <property type="entry name" value="rRNA_m1G-MeTrfase_A_prd"/>
</dbReference>
<evidence type="ECO:0000313" key="6">
    <source>
        <dbReference type="Proteomes" id="UP000614047"/>
    </source>
</evidence>
<accession>A0A931GJ85</accession>
<dbReference type="RefSeq" id="WP_197011670.1">
    <property type="nucleotide sequence ID" value="NZ_BAABES010000026.1"/>
</dbReference>
<dbReference type="SUPFAM" id="SSF53335">
    <property type="entry name" value="S-adenosyl-L-methionine-dependent methyltransferases"/>
    <property type="match status" value="1"/>
</dbReference>
<dbReference type="PIRSF" id="PIRSF018249">
    <property type="entry name" value="MyrA_prd"/>
    <property type="match status" value="1"/>
</dbReference>
<keyword evidence="6" id="KW-1185">Reference proteome</keyword>
<feature type="binding site" evidence="2">
    <location>
        <position position="194"/>
    </location>
    <ligand>
        <name>S-adenosyl-L-methionine</name>
        <dbReference type="ChEBI" id="CHEBI:59789"/>
    </ligand>
</feature>
<proteinExistence type="predicted"/>
<gene>
    <name evidence="5" type="ORF">IW256_003128</name>
</gene>
<keyword evidence="1" id="KW-0862">Zinc</keyword>
<feature type="binding site" evidence="1">
    <location>
        <position position="31"/>
    </location>
    <ligand>
        <name>Zn(2+)</name>
        <dbReference type="ChEBI" id="CHEBI:29105"/>
    </ligand>
</feature>
<dbReference type="GO" id="GO:0046872">
    <property type="term" value="F:metal ion binding"/>
    <property type="evidence" value="ECO:0007669"/>
    <property type="project" value="UniProtKB-KW"/>
</dbReference>
<evidence type="ECO:0000259" key="4">
    <source>
        <dbReference type="Pfam" id="PF21302"/>
    </source>
</evidence>
<reference evidence="5" key="1">
    <citation type="submission" date="2020-11" db="EMBL/GenBank/DDBJ databases">
        <title>Sequencing the genomes of 1000 actinobacteria strains.</title>
        <authorList>
            <person name="Klenk H.-P."/>
        </authorList>
    </citation>
    <scope>NUCLEOTIDE SEQUENCE</scope>
    <source>
        <strain evidence="5">DSM 43175</strain>
    </source>
</reference>
<dbReference type="AlphaFoldDB" id="A0A931GJ85"/>
<feature type="binding site" evidence="1">
    <location>
        <position position="27"/>
    </location>
    <ligand>
        <name>Zn(2+)</name>
        <dbReference type="ChEBI" id="CHEBI:29105"/>
    </ligand>
</feature>
<dbReference type="EC" id="2.1.1.187" evidence="5"/>
<dbReference type="GO" id="GO:0052911">
    <property type="term" value="F:23S rRNA (guanine(745)-N(1))-methyltransferase activity"/>
    <property type="evidence" value="ECO:0007669"/>
    <property type="project" value="UniProtKB-EC"/>
</dbReference>
<feature type="domain" description="Methyltransferase" evidence="3">
    <location>
        <begin position="99"/>
        <end position="183"/>
    </location>
</feature>
<evidence type="ECO:0000259" key="3">
    <source>
        <dbReference type="Pfam" id="PF13649"/>
    </source>
</evidence>
<feature type="binding site" evidence="2">
    <location>
        <begin position="106"/>
        <end position="107"/>
    </location>
    <ligand>
        <name>S-adenosyl-L-methionine</name>
        <dbReference type="ChEBI" id="CHEBI:59789"/>
    </ligand>
</feature>
<evidence type="ECO:0000256" key="2">
    <source>
        <dbReference type="PIRSR" id="PIRSR018249-2"/>
    </source>
</evidence>
<dbReference type="InterPro" id="IPR048647">
    <property type="entry name" value="RlmA_N"/>
</dbReference>
<evidence type="ECO:0000313" key="5">
    <source>
        <dbReference type="EMBL" id="MBG6089015.1"/>
    </source>
</evidence>
<dbReference type="InterPro" id="IPR041698">
    <property type="entry name" value="Methyltransf_25"/>
</dbReference>
<comment type="caution">
    <text evidence="5">The sequence shown here is derived from an EMBL/GenBank/DDBJ whole genome shotgun (WGS) entry which is preliminary data.</text>
</comment>
<organism evidence="5 6">
    <name type="scientific">Actinomadura viridis</name>
    <dbReference type="NCBI Taxonomy" id="58110"/>
    <lineage>
        <taxon>Bacteria</taxon>
        <taxon>Bacillati</taxon>
        <taxon>Actinomycetota</taxon>
        <taxon>Actinomycetes</taxon>
        <taxon>Streptosporangiales</taxon>
        <taxon>Thermomonosporaceae</taxon>
        <taxon>Actinomadura</taxon>
    </lineage>
</organism>
<feature type="domain" description="23S rRNA (guanine(745)-N(1))-methyltransferase N-terminal" evidence="4">
    <location>
        <begin position="10"/>
        <end position="46"/>
    </location>
</feature>